<dbReference type="GeneID" id="30307650"/>
<dbReference type="Proteomes" id="UP000240393">
    <property type="component" value="Segment"/>
</dbReference>
<evidence type="ECO:0000313" key="2">
    <source>
        <dbReference type="EMBL" id="AOV60440.1"/>
    </source>
</evidence>
<protein>
    <submittedName>
        <fullName evidence="3">Uncharacterized protein</fullName>
    </submittedName>
</protein>
<evidence type="ECO:0000313" key="5">
    <source>
        <dbReference type="Proteomes" id="UP000240393"/>
    </source>
</evidence>
<evidence type="ECO:0000313" key="4">
    <source>
        <dbReference type="Proteomes" id="UP000202784"/>
    </source>
</evidence>
<sequence length="40" mass="4544">MKLHSLSVDELEDALKSKKIKLGEVEIEPLEQEKGEEASY</sequence>
<dbReference type="KEGG" id="vg:30307650"/>
<name>A0A1D8KPV1_9CAUD</name>
<gene>
    <name evidence="3" type="ORF">N161109_066</name>
    <name evidence="1" type="ORF">S050808_066</name>
    <name evidence="2" type="ORF">S820908_065</name>
</gene>
<dbReference type="Proteomes" id="UP000202784">
    <property type="component" value="Segment"/>
</dbReference>
<keyword evidence="4" id="KW-1185">Reference proteome</keyword>
<dbReference type="RefSeq" id="YP_009322501.1">
    <property type="nucleotide sequence ID" value="NC_031922.1"/>
</dbReference>
<dbReference type="Proteomes" id="UP000241903">
    <property type="component" value="Segment"/>
</dbReference>
<evidence type="ECO:0000313" key="1">
    <source>
        <dbReference type="EMBL" id="AOV60213.1"/>
    </source>
</evidence>
<accession>A0A1D8KPV1</accession>
<dbReference type="EMBL" id="KU686205">
    <property type="protein sequence ID" value="AOV60440.1"/>
    <property type="molecule type" value="Genomic_DNA"/>
</dbReference>
<dbReference type="EMBL" id="KU686206">
    <property type="protein sequence ID" value="AOV60669.1"/>
    <property type="molecule type" value="Genomic_DNA"/>
</dbReference>
<reference evidence="4 5" key="1">
    <citation type="journal article" date="2016" name="Virology">
        <title>The genomic content and context of auxiliary metabolic genes in marine cyanomyoviruses.</title>
        <authorList>
            <person name="Crummett L.T."/>
            <person name="Puxty R.J."/>
            <person name="Weihe C."/>
            <person name="Marston M.F."/>
            <person name="Martiny J.B."/>
        </authorList>
    </citation>
    <scope>NUCLEOTIDE SEQUENCE [LARGE SCALE GENOMIC DNA]</scope>
    <source>
        <strain evidence="1">0808SB05</strain>
        <strain evidence="2">0908SB82</strain>
        <strain evidence="3">1109NB16</strain>
    </source>
</reference>
<dbReference type="EMBL" id="KU686204">
    <property type="protein sequence ID" value="AOV60213.1"/>
    <property type="molecule type" value="Genomic_DNA"/>
</dbReference>
<evidence type="ECO:0000313" key="3">
    <source>
        <dbReference type="EMBL" id="AOV60669.1"/>
    </source>
</evidence>
<proteinExistence type="predicted"/>
<organism evidence="3 4">
    <name type="scientific">Synechococcus phage S-CAM9</name>
    <dbReference type="NCBI Taxonomy" id="1883369"/>
    <lineage>
        <taxon>Viruses</taxon>
        <taxon>Duplodnaviria</taxon>
        <taxon>Heunggongvirae</taxon>
        <taxon>Uroviricota</taxon>
        <taxon>Caudoviricetes</taxon>
        <taxon>Pantevenvirales</taxon>
        <taxon>Kyanoviridae</taxon>
        <taxon>Kanaloavirus</taxon>
        <taxon>Kanaloavirus scam9</taxon>
    </lineage>
</organism>